<accession>A0AAD3CK08</accession>
<gene>
    <name evidence="2" type="ORF">CTEN210_02755</name>
</gene>
<organism evidence="2 3">
    <name type="scientific">Chaetoceros tenuissimus</name>
    <dbReference type="NCBI Taxonomy" id="426638"/>
    <lineage>
        <taxon>Eukaryota</taxon>
        <taxon>Sar</taxon>
        <taxon>Stramenopiles</taxon>
        <taxon>Ochrophyta</taxon>
        <taxon>Bacillariophyta</taxon>
        <taxon>Coscinodiscophyceae</taxon>
        <taxon>Chaetocerotophycidae</taxon>
        <taxon>Chaetocerotales</taxon>
        <taxon>Chaetocerotaceae</taxon>
        <taxon>Chaetoceros</taxon>
    </lineage>
</organism>
<dbReference type="AlphaFoldDB" id="A0AAD3CK08"/>
<sequence>MSAHRSASRSASRGRSSSGPSSSSISKVLQASGMKDVIIGKDKRSVILPSLPSLNAPIHSCQNAFYRFSDELLRLEDDHTPAELMSVLQQEIPITSLVLCHADALDACARVLDAPFKVENLSFNKLWKKVLEEPFDHFEHFNDAAKCRAGLSAVQFECNIPVSDFLPSESTLQDHVMFFTLELPTQARTRNWDDDGTPISDVSTVSTPARHTRAPGQSHLNGVACNLCQTPTRSAATTPPPVTPTPPAQSKLDAFLAKTPAANINPGDVTSYGYFDKLDFLENQARFHDIFGFHPKLLASDAPSCPDPSASLAKFADRILVRAFIASCKTQYLGEDDLKTIHRSVNEIVLEIRELKQGSGTPDEFIIQGNLNEDESFQLVDPSTLQTKSDHLRALLSVRTAAQSAYLKLEKQKELLAEVVGSSSSGTAVAALQAEIDLLREQQGQHSSQLLKFQSQSPAESTLARYKGNPSQTARRIPEGYELVLHKGKQHVHHIATGYISKFPHGYNGCFRCGDVSAGRGCSPRESCPAFGTVSTEDFFKEFNCHVINKRYTIGRRPPTPSDTQPPSAYPLTDSKCSKDVTVDESANETIPPASEDSEDLQFAEEGDAVCVITAQLLNLSLHQRQAPITTNNDLPYINLPLLNGEKVLRIRAHTDSCAALSVGNLRVHQYIMHTHPDIVLEYIQFDDPASFEPIRLSVATTVDKPVDLHERGALTAIVRYKTGITWDHLWQ</sequence>
<proteinExistence type="predicted"/>
<name>A0AAD3CK08_9STRA</name>
<comment type="caution">
    <text evidence="2">The sequence shown here is derived from an EMBL/GenBank/DDBJ whole genome shotgun (WGS) entry which is preliminary data.</text>
</comment>
<reference evidence="2 3" key="1">
    <citation type="journal article" date="2021" name="Sci. Rep.">
        <title>The genome of the diatom Chaetoceros tenuissimus carries an ancient integrated fragment of an extant virus.</title>
        <authorList>
            <person name="Hongo Y."/>
            <person name="Kimura K."/>
            <person name="Takaki Y."/>
            <person name="Yoshida Y."/>
            <person name="Baba S."/>
            <person name="Kobayashi G."/>
            <person name="Nagasaki K."/>
            <person name="Hano T."/>
            <person name="Tomaru Y."/>
        </authorList>
    </citation>
    <scope>NUCLEOTIDE SEQUENCE [LARGE SCALE GENOMIC DNA]</scope>
    <source>
        <strain evidence="2 3">NIES-3715</strain>
    </source>
</reference>
<feature type="region of interest" description="Disordered" evidence="1">
    <location>
        <begin position="190"/>
        <end position="216"/>
    </location>
</feature>
<keyword evidence="3" id="KW-1185">Reference proteome</keyword>
<feature type="region of interest" description="Disordered" evidence="1">
    <location>
        <begin position="1"/>
        <end position="25"/>
    </location>
</feature>
<evidence type="ECO:0000313" key="2">
    <source>
        <dbReference type="EMBL" id="GFH46281.1"/>
    </source>
</evidence>
<evidence type="ECO:0000313" key="3">
    <source>
        <dbReference type="Proteomes" id="UP001054902"/>
    </source>
</evidence>
<protein>
    <submittedName>
        <fullName evidence="2">Uncharacterized protein</fullName>
    </submittedName>
</protein>
<dbReference type="Proteomes" id="UP001054902">
    <property type="component" value="Unassembled WGS sequence"/>
</dbReference>
<feature type="compositionally biased region" description="Polar residues" evidence="1">
    <location>
        <begin position="200"/>
        <end position="209"/>
    </location>
</feature>
<feature type="region of interest" description="Disordered" evidence="1">
    <location>
        <begin position="555"/>
        <end position="575"/>
    </location>
</feature>
<evidence type="ECO:0000256" key="1">
    <source>
        <dbReference type="SAM" id="MobiDB-lite"/>
    </source>
</evidence>
<dbReference type="EMBL" id="BLLK01000022">
    <property type="protein sequence ID" value="GFH46281.1"/>
    <property type="molecule type" value="Genomic_DNA"/>
</dbReference>